<gene>
    <name evidence="1" type="ORF">BP00DRAFT_86689</name>
</gene>
<protein>
    <submittedName>
        <fullName evidence="1">Uncharacterized protein</fullName>
    </submittedName>
</protein>
<organism evidence="1 2">
    <name type="scientific">Aspergillus indologenus CBS 114.80</name>
    <dbReference type="NCBI Taxonomy" id="1450541"/>
    <lineage>
        <taxon>Eukaryota</taxon>
        <taxon>Fungi</taxon>
        <taxon>Dikarya</taxon>
        <taxon>Ascomycota</taxon>
        <taxon>Pezizomycotina</taxon>
        <taxon>Eurotiomycetes</taxon>
        <taxon>Eurotiomycetidae</taxon>
        <taxon>Eurotiales</taxon>
        <taxon>Aspergillaceae</taxon>
        <taxon>Aspergillus</taxon>
        <taxon>Aspergillus subgen. Circumdati</taxon>
    </lineage>
</organism>
<name>A0A2V5IBD5_9EURO</name>
<dbReference type="EMBL" id="KZ825624">
    <property type="protein sequence ID" value="PYI25820.1"/>
    <property type="molecule type" value="Genomic_DNA"/>
</dbReference>
<reference evidence="1 2" key="1">
    <citation type="submission" date="2018-02" db="EMBL/GenBank/DDBJ databases">
        <title>The genomes of Aspergillus section Nigri reveals drivers in fungal speciation.</title>
        <authorList>
            <consortium name="DOE Joint Genome Institute"/>
            <person name="Vesth T.C."/>
            <person name="Nybo J."/>
            <person name="Theobald S."/>
            <person name="Brandl J."/>
            <person name="Frisvad J.C."/>
            <person name="Nielsen K.F."/>
            <person name="Lyhne E.K."/>
            <person name="Kogle M.E."/>
            <person name="Kuo A."/>
            <person name="Riley R."/>
            <person name="Clum A."/>
            <person name="Nolan M."/>
            <person name="Lipzen A."/>
            <person name="Salamov A."/>
            <person name="Henrissat B."/>
            <person name="Wiebenga A."/>
            <person name="De vries R.P."/>
            <person name="Grigoriev I.V."/>
            <person name="Mortensen U.H."/>
            <person name="Andersen M.R."/>
            <person name="Baker S.E."/>
        </authorList>
    </citation>
    <scope>NUCLEOTIDE SEQUENCE [LARGE SCALE GENOMIC DNA]</scope>
    <source>
        <strain evidence="1 2">CBS 114.80</strain>
    </source>
</reference>
<evidence type="ECO:0000313" key="2">
    <source>
        <dbReference type="Proteomes" id="UP000248817"/>
    </source>
</evidence>
<keyword evidence="2" id="KW-1185">Reference proteome</keyword>
<evidence type="ECO:0000313" key="1">
    <source>
        <dbReference type="EMBL" id="PYI25820.1"/>
    </source>
</evidence>
<proteinExistence type="predicted"/>
<dbReference type="Proteomes" id="UP000248817">
    <property type="component" value="Unassembled WGS sequence"/>
</dbReference>
<sequence>MNHRANVQGNKCANAIEEDVLLMSTQVFAVINRQPSTVNRQPSTVNRPTSISNSAIRGTYKTNYNCTLENLQDHSSH</sequence>
<accession>A0A2V5IBD5</accession>
<dbReference type="AlphaFoldDB" id="A0A2V5IBD5"/>